<evidence type="ECO:0000313" key="5">
    <source>
        <dbReference type="Proteomes" id="UP000326500"/>
    </source>
</evidence>
<evidence type="ECO:0000256" key="2">
    <source>
        <dbReference type="ARBA" id="ARBA00022679"/>
    </source>
</evidence>
<evidence type="ECO:0000259" key="3">
    <source>
        <dbReference type="Pfam" id="PF00534"/>
    </source>
</evidence>
<dbReference type="STRING" id="2200.GCA_001571405_01218"/>
<proteinExistence type="predicted"/>
<keyword evidence="5" id="KW-1185">Reference proteome</keyword>
<keyword evidence="1" id="KW-0328">Glycosyltransferase</keyword>
<dbReference type="Proteomes" id="UP000326500">
    <property type="component" value="Unassembled WGS sequence"/>
</dbReference>
<name>A0A1G9BBR4_9EURY</name>
<dbReference type="EMBL" id="FNFT01000008">
    <property type="protein sequence ID" value="SDK36305.1"/>
    <property type="molecule type" value="Genomic_DNA"/>
</dbReference>
<dbReference type="InterPro" id="IPR001296">
    <property type="entry name" value="Glyco_trans_1"/>
</dbReference>
<dbReference type="PANTHER" id="PTHR12526">
    <property type="entry name" value="GLYCOSYLTRANSFERASE"/>
    <property type="match status" value="1"/>
</dbReference>
<organism evidence="4 5">
    <name type="scientific">Methanoculleus thermophilus</name>
    <dbReference type="NCBI Taxonomy" id="2200"/>
    <lineage>
        <taxon>Archaea</taxon>
        <taxon>Methanobacteriati</taxon>
        <taxon>Methanobacteriota</taxon>
        <taxon>Stenosarchaea group</taxon>
        <taxon>Methanomicrobia</taxon>
        <taxon>Methanomicrobiales</taxon>
        <taxon>Methanomicrobiaceae</taxon>
        <taxon>Methanoculleus</taxon>
    </lineage>
</organism>
<dbReference type="GO" id="GO:0016757">
    <property type="term" value="F:glycosyltransferase activity"/>
    <property type="evidence" value="ECO:0007669"/>
    <property type="project" value="UniProtKB-KW"/>
</dbReference>
<dbReference type="AlphaFoldDB" id="A0A1G9BBR4"/>
<gene>
    <name evidence="4" type="ORF">SAMN04488571_10880</name>
</gene>
<protein>
    <submittedName>
        <fullName evidence="4">Glycosyltransferase involved in cell wall bisynthesis</fullName>
    </submittedName>
</protein>
<dbReference type="CDD" id="cd03801">
    <property type="entry name" value="GT4_PimA-like"/>
    <property type="match status" value="1"/>
</dbReference>
<dbReference type="SUPFAM" id="SSF53756">
    <property type="entry name" value="UDP-Glycosyltransferase/glycogen phosphorylase"/>
    <property type="match status" value="1"/>
</dbReference>
<reference evidence="4 5" key="1">
    <citation type="submission" date="2016-10" db="EMBL/GenBank/DDBJ databases">
        <authorList>
            <person name="Varghese N."/>
            <person name="Submissions S."/>
        </authorList>
    </citation>
    <scope>NUCLEOTIDE SEQUENCE [LARGE SCALE GENOMIC DNA]</scope>
    <source>
        <strain evidence="4 5">DSM 2373</strain>
    </source>
</reference>
<feature type="domain" description="Glycosyl transferase family 1" evidence="3">
    <location>
        <begin position="203"/>
        <end position="285"/>
    </location>
</feature>
<dbReference type="Pfam" id="PF00534">
    <property type="entry name" value="Glycos_transf_1"/>
    <property type="match status" value="1"/>
</dbReference>
<dbReference type="PANTHER" id="PTHR12526:SF629">
    <property type="entry name" value="TEICHURONIC ACID BIOSYNTHESIS GLYCOSYLTRANSFERASE TUAH-RELATED"/>
    <property type="match status" value="1"/>
</dbReference>
<accession>A0A1G9BBR4</accession>
<keyword evidence="2 4" id="KW-0808">Transferase</keyword>
<dbReference type="Gene3D" id="3.40.50.2000">
    <property type="entry name" value="Glycogen Phosphorylase B"/>
    <property type="match status" value="2"/>
</dbReference>
<evidence type="ECO:0000256" key="1">
    <source>
        <dbReference type="ARBA" id="ARBA00022676"/>
    </source>
</evidence>
<sequence length="406" mass="45974">MNLVKVKYFIFNTHHPNDGVNKKLLGQVSELNRLDLDVEMVLVCIGDAYYPSYDHLTIYRVDRVWTGNIFGWIKLFHEINKIFGKTIESLGSDDILYYRYDGPFPIYPPKSHRRGFRACKVVIEHQAKELEEFRLYNNPLMYWLEYLLGKSLRRQSDAIIGVTDEITRYEIAYAEDPTKPHLTIGNGFAVQSVPVRHAPDYDGDSLHILCVANVSRWHGLDRLIRGISTHNGMPKVILHIAGDGTELSYLQKLAGDLGISDRVVFHGFITGKALDALFDQCHIAVGSLGIHRKGLTQTSELKGREYCARGIPYIIACGDPDFPADFPYILHLPADESPVDIEQILAFAREIGADPDHPQKMHRYAEEHLDWSVKMRKLKGFLETLVGKGTDNGIQKPAPPLLPQKG</sequence>
<evidence type="ECO:0000313" key="4">
    <source>
        <dbReference type="EMBL" id="SDK36305.1"/>
    </source>
</evidence>